<protein>
    <submittedName>
        <fullName evidence="1">Uncharacterized protein</fullName>
    </submittedName>
</protein>
<dbReference type="EMBL" id="MJBS01000002">
    <property type="protein sequence ID" value="OHF04456.1"/>
    <property type="molecule type" value="Genomic_DNA"/>
</dbReference>
<evidence type="ECO:0000313" key="1">
    <source>
        <dbReference type="EMBL" id="OHF04456.1"/>
    </source>
</evidence>
<sequence length="129" mass="14720">MQPWPLTTLKMGGYRQGRAPWIHSSLYPVEEPLLHDADTSTKSSSLVDMAGGRAYWEATAGDILMMVQLSALERPEGHWHQQINTSGLNLRIDKFWKCGQALRISLSIYCDQKDHYMYTKKNKHNAADI</sequence>
<keyword evidence="2" id="KW-1185">Reference proteome</keyword>
<dbReference type="AlphaFoldDB" id="A0A1G4BT15"/>
<gene>
    <name evidence="1" type="ORF">CORC01_00308</name>
</gene>
<dbReference type="Proteomes" id="UP000176998">
    <property type="component" value="Unassembled WGS sequence"/>
</dbReference>
<evidence type="ECO:0000313" key="2">
    <source>
        <dbReference type="Proteomes" id="UP000176998"/>
    </source>
</evidence>
<reference evidence="1 2" key="1">
    <citation type="submission" date="2016-09" db="EMBL/GenBank/DDBJ databases">
        <authorList>
            <person name="Capua I."/>
            <person name="De Benedictis P."/>
            <person name="Joannis T."/>
            <person name="Lombin L.H."/>
            <person name="Cattoli G."/>
        </authorList>
    </citation>
    <scope>NUCLEOTIDE SEQUENCE [LARGE SCALE GENOMIC DNA]</scope>
    <source>
        <strain evidence="1 2">IMI 309357</strain>
    </source>
</reference>
<organism evidence="1 2">
    <name type="scientific">Colletotrichum orchidophilum</name>
    <dbReference type="NCBI Taxonomy" id="1209926"/>
    <lineage>
        <taxon>Eukaryota</taxon>
        <taxon>Fungi</taxon>
        <taxon>Dikarya</taxon>
        <taxon>Ascomycota</taxon>
        <taxon>Pezizomycotina</taxon>
        <taxon>Sordariomycetes</taxon>
        <taxon>Hypocreomycetidae</taxon>
        <taxon>Glomerellales</taxon>
        <taxon>Glomerellaceae</taxon>
        <taxon>Colletotrichum</taxon>
    </lineage>
</organism>
<proteinExistence type="predicted"/>
<name>A0A1G4BT15_9PEZI</name>
<dbReference type="OrthoDB" id="3340390at2759"/>
<comment type="caution">
    <text evidence="1">The sequence shown here is derived from an EMBL/GenBank/DDBJ whole genome shotgun (WGS) entry which is preliminary data.</text>
</comment>
<accession>A0A1G4BT15</accession>
<dbReference type="GeneID" id="34553476"/>
<dbReference type="RefSeq" id="XP_022481591.1">
    <property type="nucleotide sequence ID" value="XM_022611966.1"/>
</dbReference>